<keyword evidence="5" id="KW-0378">Hydrolase</keyword>
<dbReference type="InterPro" id="IPR029060">
    <property type="entry name" value="PIN-like_dom_sf"/>
</dbReference>
<evidence type="ECO:0000256" key="7">
    <source>
        <dbReference type="ARBA" id="ARBA00038093"/>
    </source>
</evidence>
<evidence type="ECO:0000313" key="10">
    <source>
        <dbReference type="Proteomes" id="UP001273531"/>
    </source>
</evidence>
<name>A0ABU3Y6E0_9SPHN</name>
<feature type="domain" description="PIN" evidence="8">
    <location>
        <begin position="6"/>
        <end position="116"/>
    </location>
</feature>
<dbReference type="PANTHER" id="PTHR33653:SF1">
    <property type="entry name" value="RIBONUCLEASE VAPC2"/>
    <property type="match status" value="1"/>
</dbReference>
<keyword evidence="3" id="KW-0540">Nuclease</keyword>
<evidence type="ECO:0000259" key="8">
    <source>
        <dbReference type="Pfam" id="PF01850"/>
    </source>
</evidence>
<sequence length="125" mass="13546">MIDPRYLLDANFCIDLLVGRSPRGAARVQQCLDGELITSAVVYAEVMIGAAQRGQAELAAALFRQIPVLPFDSKSGDVYATLPFKRGNFDRLIAAHALALNLTLVTGNGGDFIDVPGLRIENWTK</sequence>
<gene>
    <name evidence="9" type="ORF">RZN05_08300</name>
</gene>
<keyword evidence="2" id="KW-1277">Toxin-antitoxin system</keyword>
<comment type="cofactor">
    <cofactor evidence="1">
        <name>Mg(2+)</name>
        <dbReference type="ChEBI" id="CHEBI:18420"/>
    </cofactor>
</comment>
<dbReference type="InterPro" id="IPR050556">
    <property type="entry name" value="Type_II_TA_system_RNase"/>
</dbReference>
<keyword evidence="10" id="KW-1185">Reference proteome</keyword>
<evidence type="ECO:0000313" key="9">
    <source>
        <dbReference type="EMBL" id="MDV3456980.1"/>
    </source>
</evidence>
<dbReference type="InterPro" id="IPR002716">
    <property type="entry name" value="PIN_dom"/>
</dbReference>
<accession>A0ABU3Y6E0</accession>
<keyword evidence="4" id="KW-0479">Metal-binding</keyword>
<dbReference type="Gene3D" id="3.40.50.1010">
    <property type="entry name" value="5'-nuclease"/>
    <property type="match status" value="1"/>
</dbReference>
<comment type="similarity">
    <text evidence="7">Belongs to the PINc/VapC protein family.</text>
</comment>
<dbReference type="CDD" id="cd18736">
    <property type="entry name" value="PIN_CcVapC1-like"/>
    <property type="match status" value="1"/>
</dbReference>
<organism evidence="9 10">
    <name type="scientific">Sphingomonas agrestis</name>
    <dbReference type="NCBI Taxonomy" id="3080540"/>
    <lineage>
        <taxon>Bacteria</taxon>
        <taxon>Pseudomonadati</taxon>
        <taxon>Pseudomonadota</taxon>
        <taxon>Alphaproteobacteria</taxon>
        <taxon>Sphingomonadales</taxon>
        <taxon>Sphingomonadaceae</taxon>
        <taxon>Sphingomonas</taxon>
    </lineage>
</organism>
<evidence type="ECO:0000256" key="4">
    <source>
        <dbReference type="ARBA" id="ARBA00022723"/>
    </source>
</evidence>
<protein>
    <submittedName>
        <fullName evidence="9">Type II toxin-antitoxin system VapC family toxin</fullName>
    </submittedName>
</protein>
<proteinExistence type="inferred from homology"/>
<dbReference type="Pfam" id="PF01850">
    <property type="entry name" value="PIN"/>
    <property type="match status" value="1"/>
</dbReference>
<dbReference type="RefSeq" id="WP_317226146.1">
    <property type="nucleotide sequence ID" value="NZ_JAWJEJ010000001.1"/>
</dbReference>
<evidence type="ECO:0000256" key="2">
    <source>
        <dbReference type="ARBA" id="ARBA00022649"/>
    </source>
</evidence>
<dbReference type="PANTHER" id="PTHR33653">
    <property type="entry name" value="RIBONUCLEASE VAPC2"/>
    <property type="match status" value="1"/>
</dbReference>
<dbReference type="Proteomes" id="UP001273531">
    <property type="component" value="Unassembled WGS sequence"/>
</dbReference>
<evidence type="ECO:0000256" key="1">
    <source>
        <dbReference type="ARBA" id="ARBA00001946"/>
    </source>
</evidence>
<evidence type="ECO:0000256" key="6">
    <source>
        <dbReference type="ARBA" id="ARBA00022842"/>
    </source>
</evidence>
<comment type="caution">
    <text evidence="9">The sequence shown here is derived from an EMBL/GenBank/DDBJ whole genome shotgun (WGS) entry which is preliminary data.</text>
</comment>
<keyword evidence="6" id="KW-0460">Magnesium</keyword>
<dbReference type="SUPFAM" id="SSF88723">
    <property type="entry name" value="PIN domain-like"/>
    <property type="match status" value="1"/>
</dbReference>
<evidence type="ECO:0000256" key="3">
    <source>
        <dbReference type="ARBA" id="ARBA00022722"/>
    </source>
</evidence>
<evidence type="ECO:0000256" key="5">
    <source>
        <dbReference type="ARBA" id="ARBA00022801"/>
    </source>
</evidence>
<reference evidence="9 10" key="1">
    <citation type="submission" date="2023-10" db="EMBL/GenBank/DDBJ databases">
        <title>Sphingomonas sp. HF-S4 16S ribosomal RNA gene Genome sequencing and assembly.</title>
        <authorList>
            <person name="Lee H."/>
        </authorList>
    </citation>
    <scope>NUCLEOTIDE SEQUENCE [LARGE SCALE GENOMIC DNA]</scope>
    <source>
        <strain evidence="9 10">HF-S4</strain>
    </source>
</reference>
<dbReference type="EMBL" id="JAWJEJ010000001">
    <property type="protein sequence ID" value="MDV3456980.1"/>
    <property type="molecule type" value="Genomic_DNA"/>
</dbReference>